<dbReference type="InterPro" id="IPR029058">
    <property type="entry name" value="AB_hydrolase_fold"/>
</dbReference>
<dbReference type="PANTHER" id="PTHR48098">
    <property type="entry name" value="ENTEROCHELIN ESTERASE-RELATED"/>
    <property type="match status" value="1"/>
</dbReference>
<dbReference type="InterPro" id="IPR050583">
    <property type="entry name" value="Mycobacterial_A85_antigen"/>
</dbReference>
<dbReference type="Pfam" id="PF00756">
    <property type="entry name" value="Esterase"/>
    <property type="match status" value="1"/>
</dbReference>
<dbReference type="Gene3D" id="3.40.50.1820">
    <property type="entry name" value="alpha/beta hydrolase"/>
    <property type="match status" value="1"/>
</dbReference>
<dbReference type="RefSeq" id="WP_277565536.1">
    <property type="nucleotide sequence ID" value="NZ_JAPDHZ010000003.1"/>
</dbReference>
<accession>A0A9X4KHL4</accession>
<evidence type="ECO:0000313" key="1">
    <source>
        <dbReference type="EMBL" id="MDG0791679.1"/>
    </source>
</evidence>
<organism evidence="1 2">
    <name type="scientific">Cohnella ginsengisoli</name>
    <dbReference type="NCBI Taxonomy" id="425004"/>
    <lineage>
        <taxon>Bacteria</taxon>
        <taxon>Bacillati</taxon>
        <taxon>Bacillota</taxon>
        <taxon>Bacilli</taxon>
        <taxon>Bacillales</taxon>
        <taxon>Paenibacillaceae</taxon>
        <taxon>Cohnella</taxon>
    </lineage>
</organism>
<sequence length="264" mass="29108">MALIQCSFFAQTLGLNVGMNVVIPERSYGIGVEAGGAPSGDKYPVLYLLHGLSDDHSIWLRRTSVERYAAEYGIAVVMPEVHRSFYTNMKNGLDYWTFVSEELPHVAQSLFPISGKREDNFAAGLSMGGYGAMKLGLRAPEKFAAVASLSGAMDILAFDHEGSPLADKEYKWIFGSKEEAAGSDDDLFALSERAAAAGVSLPKLYQCCGTEDFLYAQNVRFRDHVRSLGIALDYEEGPGDHNWGYWDAHIQRVLAWLPLRRGNV</sequence>
<dbReference type="PANTHER" id="PTHR48098:SF1">
    <property type="entry name" value="DIACYLGLYCEROL ACYLTRANSFERASE_MYCOLYLTRANSFERASE AG85A"/>
    <property type="match status" value="1"/>
</dbReference>
<dbReference type="GO" id="GO:0016747">
    <property type="term" value="F:acyltransferase activity, transferring groups other than amino-acyl groups"/>
    <property type="evidence" value="ECO:0007669"/>
    <property type="project" value="TreeGrafter"/>
</dbReference>
<dbReference type="SUPFAM" id="SSF53474">
    <property type="entry name" value="alpha/beta-Hydrolases"/>
    <property type="match status" value="1"/>
</dbReference>
<comment type="caution">
    <text evidence="1">The sequence shown here is derived from an EMBL/GenBank/DDBJ whole genome shotgun (WGS) entry which is preliminary data.</text>
</comment>
<keyword evidence="2" id="KW-1185">Reference proteome</keyword>
<proteinExistence type="predicted"/>
<reference evidence="1 2" key="1">
    <citation type="submission" date="2022-10" db="EMBL/GenBank/DDBJ databases">
        <title>Comparative genomic analysis of Cohnella hashimotonis sp. nov., isolated from the International Space Station.</title>
        <authorList>
            <person name="Simpson A."/>
            <person name="Venkateswaran K."/>
        </authorList>
    </citation>
    <scope>NUCLEOTIDE SEQUENCE [LARGE SCALE GENOMIC DNA]</scope>
    <source>
        <strain evidence="1 2">DSM 18997</strain>
    </source>
</reference>
<evidence type="ECO:0000313" key="2">
    <source>
        <dbReference type="Proteomes" id="UP001153387"/>
    </source>
</evidence>
<dbReference type="EMBL" id="JAPDHZ010000003">
    <property type="protein sequence ID" value="MDG0791679.1"/>
    <property type="molecule type" value="Genomic_DNA"/>
</dbReference>
<gene>
    <name evidence="1" type="ORF">OMP38_12950</name>
</gene>
<dbReference type="AlphaFoldDB" id="A0A9X4KHL4"/>
<protein>
    <submittedName>
        <fullName evidence="1">Esterase family protein</fullName>
    </submittedName>
</protein>
<dbReference type="InterPro" id="IPR000801">
    <property type="entry name" value="Esterase-like"/>
</dbReference>
<dbReference type="Proteomes" id="UP001153387">
    <property type="component" value="Unassembled WGS sequence"/>
</dbReference>
<name>A0A9X4KHL4_9BACL</name>